<dbReference type="PANTHER" id="PTHR30294">
    <property type="entry name" value="MEMBRANE COMPONENT OF ABC TRANSPORTER YHHJ-RELATED"/>
    <property type="match status" value="1"/>
</dbReference>
<dbReference type="PANTHER" id="PTHR30294:SF29">
    <property type="entry name" value="MULTIDRUG ABC TRANSPORTER PERMEASE YBHS-RELATED"/>
    <property type="match status" value="1"/>
</dbReference>
<feature type="transmembrane region" description="Helical" evidence="6">
    <location>
        <begin position="182"/>
        <end position="201"/>
    </location>
</feature>
<keyword evidence="3 6" id="KW-0812">Transmembrane</keyword>
<dbReference type="GO" id="GO:0140359">
    <property type="term" value="F:ABC-type transporter activity"/>
    <property type="evidence" value="ECO:0007669"/>
    <property type="project" value="InterPro"/>
</dbReference>
<evidence type="ECO:0000256" key="6">
    <source>
        <dbReference type="SAM" id="Phobius"/>
    </source>
</evidence>
<dbReference type="InterPro" id="IPR051449">
    <property type="entry name" value="ABC-2_transporter_component"/>
</dbReference>
<dbReference type="EMBL" id="MGDI01000033">
    <property type="protein sequence ID" value="OGL52064.1"/>
    <property type="molecule type" value="Genomic_DNA"/>
</dbReference>
<feature type="transmembrane region" description="Helical" evidence="6">
    <location>
        <begin position="154"/>
        <end position="175"/>
    </location>
</feature>
<evidence type="ECO:0000256" key="5">
    <source>
        <dbReference type="ARBA" id="ARBA00023136"/>
    </source>
</evidence>
<evidence type="ECO:0000313" key="8">
    <source>
        <dbReference type="Proteomes" id="UP000178082"/>
    </source>
</evidence>
<evidence type="ECO:0000256" key="2">
    <source>
        <dbReference type="ARBA" id="ARBA00022475"/>
    </source>
</evidence>
<evidence type="ECO:0000256" key="1">
    <source>
        <dbReference type="ARBA" id="ARBA00004651"/>
    </source>
</evidence>
<name>A0A1F7SFR1_9BACT</name>
<evidence type="ECO:0000256" key="3">
    <source>
        <dbReference type="ARBA" id="ARBA00022692"/>
    </source>
</evidence>
<evidence type="ECO:0000256" key="4">
    <source>
        <dbReference type="ARBA" id="ARBA00022989"/>
    </source>
</evidence>
<proteinExistence type="predicted"/>
<sequence>MRKFLAILQRDLKSYFTSPIAYVVIAIFLVISGFMFFNLLSAFNYRLMQLLQFKMQMPGIELTINLNDWILNPLFNNLGVTLLLMIPSLTMKLFAEEKKTGTFELIMTSPVTILQIIMGKFFACLSLLVIMLLFTVQYPLILYIYGTPDLGPVYISYIGLLLMGATFISIGLFASALTENQIIAAIVSFGTLLTLWLISWLGNNVGGRWGEIISYFSLFEHVNDFIKGVFDTKDIIFYLSSTFCGLFLTFQVIESQRWK</sequence>
<keyword evidence="4 6" id="KW-1133">Transmembrane helix</keyword>
<organism evidence="7 8">
    <name type="scientific">Candidatus Schekmanbacteria bacterium RIFCSPLOWO2_12_FULL_38_15</name>
    <dbReference type="NCBI Taxonomy" id="1817883"/>
    <lineage>
        <taxon>Bacteria</taxon>
        <taxon>Candidatus Schekmaniibacteriota</taxon>
    </lineage>
</organism>
<keyword evidence="2" id="KW-1003">Cell membrane</keyword>
<feature type="transmembrane region" description="Helical" evidence="6">
    <location>
        <begin position="20"/>
        <end position="43"/>
    </location>
</feature>
<evidence type="ECO:0008006" key="9">
    <source>
        <dbReference type="Google" id="ProtNLM"/>
    </source>
</evidence>
<feature type="transmembrane region" description="Helical" evidence="6">
    <location>
        <begin position="74"/>
        <end position="95"/>
    </location>
</feature>
<dbReference type="Pfam" id="PF12679">
    <property type="entry name" value="ABC2_membrane_2"/>
    <property type="match status" value="1"/>
</dbReference>
<keyword evidence="5 6" id="KW-0472">Membrane</keyword>
<feature type="transmembrane region" description="Helical" evidence="6">
    <location>
        <begin position="116"/>
        <end position="134"/>
    </location>
</feature>
<dbReference type="STRING" id="1817883.A3G31_06495"/>
<reference evidence="7 8" key="1">
    <citation type="journal article" date="2016" name="Nat. Commun.">
        <title>Thousands of microbial genomes shed light on interconnected biogeochemical processes in an aquifer system.</title>
        <authorList>
            <person name="Anantharaman K."/>
            <person name="Brown C.T."/>
            <person name="Hug L.A."/>
            <person name="Sharon I."/>
            <person name="Castelle C.J."/>
            <person name="Probst A.J."/>
            <person name="Thomas B.C."/>
            <person name="Singh A."/>
            <person name="Wilkins M.J."/>
            <person name="Karaoz U."/>
            <person name="Brodie E.L."/>
            <person name="Williams K.H."/>
            <person name="Hubbard S.S."/>
            <person name="Banfield J.F."/>
        </authorList>
    </citation>
    <scope>NUCLEOTIDE SEQUENCE [LARGE SCALE GENOMIC DNA]</scope>
</reference>
<gene>
    <name evidence="7" type="ORF">A3G31_06495</name>
</gene>
<accession>A0A1F7SFR1</accession>
<dbReference type="Proteomes" id="UP000178082">
    <property type="component" value="Unassembled WGS sequence"/>
</dbReference>
<evidence type="ECO:0000313" key="7">
    <source>
        <dbReference type="EMBL" id="OGL52064.1"/>
    </source>
</evidence>
<dbReference type="GO" id="GO:0005886">
    <property type="term" value="C:plasma membrane"/>
    <property type="evidence" value="ECO:0007669"/>
    <property type="project" value="UniProtKB-SubCell"/>
</dbReference>
<protein>
    <recommendedName>
        <fullName evidence="9">ABC transporter permease</fullName>
    </recommendedName>
</protein>
<comment type="caution">
    <text evidence="7">The sequence shown here is derived from an EMBL/GenBank/DDBJ whole genome shotgun (WGS) entry which is preliminary data.</text>
</comment>
<feature type="transmembrane region" description="Helical" evidence="6">
    <location>
        <begin position="235"/>
        <end position="253"/>
    </location>
</feature>
<comment type="subcellular location">
    <subcellularLocation>
        <location evidence="1">Cell membrane</location>
        <topology evidence="1">Multi-pass membrane protein</topology>
    </subcellularLocation>
</comment>
<dbReference type="AlphaFoldDB" id="A0A1F7SFR1"/>